<feature type="compositionally biased region" description="Polar residues" evidence="6">
    <location>
        <begin position="107"/>
        <end position="117"/>
    </location>
</feature>
<dbReference type="PANTHER" id="PTHR33572:SF17">
    <property type="entry name" value="SEXUAL DEVELOPMENT REGULATOR VELC"/>
    <property type="match status" value="1"/>
</dbReference>
<evidence type="ECO:0000313" key="9">
    <source>
        <dbReference type="Proteomes" id="UP001444661"/>
    </source>
</evidence>
<proteinExistence type="predicted"/>
<comment type="subcellular location">
    <subcellularLocation>
        <location evidence="1">Nucleus</location>
    </subcellularLocation>
</comment>
<name>A0ABR1T5M7_9PEZI</name>
<keyword evidence="9" id="KW-1185">Reference proteome</keyword>
<sequence length="467" mass="51711">MVDSMARPYNSWAHEPYSSNEAPYYRPNSSRQDQRLPPSSSFLSQTPPQSASEARETVYKQSPYAVHPAVPAPAHHMTPRPLASPTERQVTNHPSQRPPDIYARLSPTYSAGASDQTGDVPDQFRPPPQNFSSRVPPPLTPPMRQYRDMPHTYPHPHPHPPAPPLPLPPSHPSAHRPFPGPPGKDLRIQPPPHVMNSPSQPNTPWSPNPSSGGRPDRMKISELVDSGPATSSPRAASKRPEVSRATGPGRKSYRLKVRQQPMAARSCGFGERDRRVVDPPPIVQLFIDDPDASPEEVKAQLKHPFAVVHATIWNETGEQDCSAMPEDYRQQRRLMGTVVASPFVGNDEKGEEGCFFCFSDLSVRTPGSFRLRFSIMFLDPTNTAIGHRTPICAITMSDVFTVYNAKDFPGMQASTALTKRLKDQGCLISIKKGSEKTGGGHGRDDSDDDDDDDDEEGRGKKPKRQRR</sequence>
<feature type="compositionally biased region" description="Polar residues" evidence="6">
    <location>
        <begin position="196"/>
        <end position="211"/>
    </location>
</feature>
<feature type="domain" description="Velvet" evidence="7">
    <location>
        <begin position="247"/>
        <end position="431"/>
    </location>
</feature>
<dbReference type="PANTHER" id="PTHR33572">
    <property type="entry name" value="SPORE DEVELOPMENT REGULATOR VOSA"/>
    <property type="match status" value="1"/>
</dbReference>
<evidence type="ECO:0000256" key="3">
    <source>
        <dbReference type="ARBA" id="ARBA00023015"/>
    </source>
</evidence>
<feature type="compositionally biased region" description="Polar residues" evidence="6">
    <location>
        <begin position="86"/>
        <end position="95"/>
    </location>
</feature>
<feature type="compositionally biased region" description="Low complexity" evidence="6">
    <location>
        <begin position="65"/>
        <end position="76"/>
    </location>
</feature>
<dbReference type="InterPro" id="IPR038491">
    <property type="entry name" value="Velvet_dom_sf"/>
</dbReference>
<evidence type="ECO:0000256" key="4">
    <source>
        <dbReference type="ARBA" id="ARBA00023163"/>
    </source>
</evidence>
<evidence type="ECO:0000256" key="2">
    <source>
        <dbReference type="ARBA" id="ARBA00022969"/>
    </source>
</evidence>
<dbReference type="Proteomes" id="UP001444661">
    <property type="component" value="Unassembled WGS sequence"/>
</dbReference>
<dbReference type="InterPro" id="IPR037525">
    <property type="entry name" value="Velvet_dom"/>
</dbReference>
<feature type="compositionally biased region" description="Pro residues" evidence="6">
    <location>
        <begin position="124"/>
        <end position="141"/>
    </location>
</feature>
<organism evidence="8 9">
    <name type="scientific">Apiospora rasikravindrae</name>
    <dbReference type="NCBI Taxonomy" id="990691"/>
    <lineage>
        <taxon>Eukaryota</taxon>
        <taxon>Fungi</taxon>
        <taxon>Dikarya</taxon>
        <taxon>Ascomycota</taxon>
        <taxon>Pezizomycotina</taxon>
        <taxon>Sordariomycetes</taxon>
        <taxon>Xylariomycetidae</taxon>
        <taxon>Amphisphaeriales</taxon>
        <taxon>Apiosporaceae</taxon>
        <taxon>Apiospora</taxon>
    </lineage>
</organism>
<evidence type="ECO:0000313" key="8">
    <source>
        <dbReference type="EMBL" id="KAK8041889.1"/>
    </source>
</evidence>
<feature type="compositionally biased region" description="Pro residues" evidence="6">
    <location>
        <begin position="153"/>
        <end position="171"/>
    </location>
</feature>
<dbReference type="InterPro" id="IPR021740">
    <property type="entry name" value="Velvet"/>
</dbReference>
<dbReference type="Pfam" id="PF11754">
    <property type="entry name" value="Velvet"/>
    <property type="match status" value="2"/>
</dbReference>
<keyword evidence="4" id="KW-0804">Transcription</keyword>
<keyword evidence="2" id="KW-0749">Sporulation</keyword>
<evidence type="ECO:0000259" key="7">
    <source>
        <dbReference type="PROSITE" id="PS51821"/>
    </source>
</evidence>
<reference evidence="8 9" key="1">
    <citation type="submission" date="2023-01" db="EMBL/GenBank/DDBJ databases">
        <title>Analysis of 21 Apiospora genomes using comparative genomics revels a genus with tremendous synthesis potential of carbohydrate active enzymes and secondary metabolites.</title>
        <authorList>
            <person name="Sorensen T."/>
        </authorList>
    </citation>
    <scope>NUCLEOTIDE SEQUENCE [LARGE SCALE GENOMIC DNA]</scope>
    <source>
        <strain evidence="8 9">CBS 33761</strain>
    </source>
</reference>
<evidence type="ECO:0000256" key="5">
    <source>
        <dbReference type="ARBA" id="ARBA00023242"/>
    </source>
</evidence>
<dbReference type="Gene3D" id="2.60.40.3960">
    <property type="entry name" value="Velvet domain"/>
    <property type="match status" value="1"/>
</dbReference>
<evidence type="ECO:0000256" key="6">
    <source>
        <dbReference type="SAM" id="MobiDB-lite"/>
    </source>
</evidence>
<protein>
    <recommendedName>
        <fullName evidence="7">Velvet domain-containing protein</fullName>
    </recommendedName>
</protein>
<comment type="caution">
    <text evidence="8">The sequence shown here is derived from an EMBL/GenBank/DDBJ whole genome shotgun (WGS) entry which is preliminary data.</text>
</comment>
<evidence type="ECO:0000256" key="1">
    <source>
        <dbReference type="ARBA" id="ARBA00004123"/>
    </source>
</evidence>
<feature type="region of interest" description="Disordered" evidence="6">
    <location>
        <begin position="431"/>
        <end position="467"/>
    </location>
</feature>
<keyword evidence="3" id="KW-0805">Transcription regulation</keyword>
<gene>
    <name evidence="8" type="ORF">PG993_006412</name>
</gene>
<accession>A0ABR1T5M7</accession>
<dbReference type="PROSITE" id="PS51821">
    <property type="entry name" value="VELVET"/>
    <property type="match status" value="1"/>
</dbReference>
<dbReference type="EMBL" id="JAQQWK010000005">
    <property type="protein sequence ID" value="KAK8041889.1"/>
    <property type="molecule type" value="Genomic_DNA"/>
</dbReference>
<feature type="region of interest" description="Disordered" evidence="6">
    <location>
        <begin position="1"/>
        <end position="273"/>
    </location>
</feature>
<keyword evidence="5" id="KW-0539">Nucleus</keyword>
<feature type="compositionally biased region" description="Acidic residues" evidence="6">
    <location>
        <begin position="445"/>
        <end position="456"/>
    </location>
</feature>
<feature type="compositionally biased region" description="Polar residues" evidence="6">
    <location>
        <begin position="17"/>
        <end position="52"/>
    </location>
</feature>